<sequence>MPDPDASGTILHGELAVILPDQHQIPANMKINTNQKPPQPARPGNHIVHNPNELEPWRTAPGDNYLRESMQHGVAEPRVRDVQNETVRLDERVEMLVHSEQVRVLFVQGVDGVVLGESVARADEGVGPACAAEWAGGCLAAPFVDAGAVEVGAAGCALVAFERSAAWLEGALEPGGVAAEEVLVHCECLPLWADLEHSDVASKTGLG</sequence>
<evidence type="ECO:0000313" key="2">
    <source>
        <dbReference type="Proteomes" id="UP001153331"/>
    </source>
</evidence>
<organism evidence="1 2">
    <name type="scientific">Boeremia exigua</name>
    <dbReference type="NCBI Taxonomy" id="749465"/>
    <lineage>
        <taxon>Eukaryota</taxon>
        <taxon>Fungi</taxon>
        <taxon>Dikarya</taxon>
        <taxon>Ascomycota</taxon>
        <taxon>Pezizomycotina</taxon>
        <taxon>Dothideomycetes</taxon>
        <taxon>Pleosporomycetidae</taxon>
        <taxon>Pleosporales</taxon>
        <taxon>Pleosporineae</taxon>
        <taxon>Didymellaceae</taxon>
        <taxon>Boeremia</taxon>
    </lineage>
</organism>
<keyword evidence="2" id="KW-1185">Reference proteome</keyword>
<reference evidence="1" key="1">
    <citation type="submission" date="2022-11" db="EMBL/GenBank/DDBJ databases">
        <title>Genome Sequence of Boeremia exigua.</title>
        <authorList>
            <person name="Buettner E."/>
        </authorList>
    </citation>
    <scope>NUCLEOTIDE SEQUENCE</scope>
    <source>
        <strain evidence="1">CU02</strain>
    </source>
</reference>
<dbReference type="EMBL" id="JAPHNI010000096">
    <property type="protein sequence ID" value="KAJ8116395.1"/>
    <property type="molecule type" value="Genomic_DNA"/>
</dbReference>
<evidence type="ECO:0000313" key="1">
    <source>
        <dbReference type="EMBL" id="KAJ8116395.1"/>
    </source>
</evidence>
<dbReference type="Proteomes" id="UP001153331">
    <property type="component" value="Unassembled WGS sequence"/>
</dbReference>
<proteinExistence type="predicted"/>
<comment type="caution">
    <text evidence="1">The sequence shown here is derived from an EMBL/GenBank/DDBJ whole genome shotgun (WGS) entry which is preliminary data.</text>
</comment>
<gene>
    <name evidence="1" type="ORF">OPT61_g2175</name>
</gene>
<name>A0ACC2IMI9_9PLEO</name>
<protein>
    <submittedName>
        <fullName evidence="1">Uncharacterized protein</fullName>
    </submittedName>
</protein>
<accession>A0ACC2IMI9</accession>